<dbReference type="Gene3D" id="3.40.1090.10">
    <property type="entry name" value="Cytosolic phospholipase A2 catalytic domain"/>
    <property type="match status" value="2"/>
</dbReference>
<feature type="domain" description="PNPLA" evidence="4">
    <location>
        <begin position="9"/>
        <end position="209"/>
    </location>
</feature>
<feature type="active site" description="Proton acceptor" evidence="2">
    <location>
        <position position="196"/>
    </location>
</feature>
<feature type="active site" description="Nucleophile" evidence="2">
    <location>
        <position position="46"/>
    </location>
</feature>
<organism evidence="5">
    <name type="scientific">Harvfovirus sp</name>
    <dbReference type="NCBI Taxonomy" id="2487768"/>
    <lineage>
        <taxon>Viruses</taxon>
        <taxon>Varidnaviria</taxon>
        <taxon>Bamfordvirae</taxon>
        <taxon>Nucleocytoviricota</taxon>
        <taxon>Megaviricetes</taxon>
        <taxon>Imitervirales</taxon>
        <taxon>Mimiviridae</taxon>
        <taxon>Klosneuvirinae</taxon>
    </lineage>
</organism>
<dbReference type="PANTHER" id="PTHR46394">
    <property type="entry name" value="ANNEXIN"/>
    <property type="match status" value="1"/>
</dbReference>
<dbReference type="GO" id="GO:0016787">
    <property type="term" value="F:hydrolase activity"/>
    <property type="evidence" value="ECO:0007669"/>
    <property type="project" value="UniProtKB-UniRule"/>
</dbReference>
<evidence type="ECO:0000259" key="4">
    <source>
        <dbReference type="PROSITE" id="PS51635"/>
    </source>
</evidence>
<keyword evidence="3" id="KW-0472">Membrane</keyword>
<evidence type="ECO:0000313" key="5">
    <source>
        <dbReference type="EMBL" id="AYV80805.1"/>
    </source>
</evidence>
<evidence type="ECO:0000256" key="3">
    <source>
        <dbReference type="SAM" id="Phobius"/>
    </source>
</evidence>
<dbReference type="SUPFAM" id="SSF52151">
    <property type="entry name" value="FabD/lysophospholipase-like"/>
    <property type="match status" value="1"/>
</dbReference>
<proteinExistence type="predicted"/>
<feature type="transmembrane region" description="Helical" evidence="3">
    <location>
        <begin position="6"/>
        <end position="30"/>
    </location>
</feature>
<feature type="short sequence motif" description="GXSXG" evidence="2">
    <location>
        <begin position="44"/>
        <end position="48"/>
    </location>
</feature>
<dbReference type="InterPro" id="IPR052580">
    <property type="entry name" value="Lipid_Hydrolase"/>
</dbReference>
<dbReference type="InterPro" id="IPR002641">
    <property type="entry name" value="PNPLA_dom"/>
</dbReference>
<keyword evidence="3" id="KW-0812">Transmembrane</keyword>
<keyword evidence="3" id="KW-1133">Transmembrane helix</keyword>
<dbReference type="Pfam" id="PF01734">
    <property type="entry name" value="Patatin"/>
    <property type="match status" value="1"/>
</dbReference>
<accession>A0A3G5A0T6</accession>
<dbReference type="PROSITE" id="PS51635">
    <property type="entry name" value="PNPLA"/>
    <property type="match status" value="1"/>
</dbReference>
<dbReference type="EMBL" id="MK072249">
    <property type="protein sequence ID" value="AYV80805.1"/>
    <property type="molecule type" value="Genomic_DNA"/>
</dbReference>
<evidence type="ECO:0000256" key="1">
    <source>
        <dbReference type="ARBA" id="ARBA00023098"/>
    </source>
</evidence>
<gene>
    <name evidence="5" type="ORF">Harvfovirus7_2</name>
</gene>
<evidence type="ECO:0000256" key="2">
    <source>
        <dbReference type="PROSITE-ProRule" id="PRU01161"/>
    </source>
</evidence>
<feature type="short sequence motif" description="DGA/G" evidence="2">
    <location>
        <begin position="196"/>
        <end position="198"/>
    </location>
</feature>
<reference evidence="5" key="1">
    <citation type="submission" date="2018-10" db="EMBL/GenBank/DDBJ databases">
        <title>Hidden diversity of soil giant viruses.</title>
        <authorList>
            <person name="Schulz F."/>
            <person name="Alteio L."/>
            <person name="Goudeau D."/>
            <person name="Ryan E.M."/>
            <person name="Malmstrom R.R."/>
            <person name="Blanchard J."/>
            <person name="Woyke T."/>
        </authorList>
    </citation>
    <scope>NUCLEOTIDE SEQUENCE</scope>
    <source>
        <strain evidence="5">HAV1</strain>
    </source>
</reference>
<dbReference type="PANTHER" id="PTHR46394:SF1">
    <property type="entry name" value="PNPLA DOMAIN-CONTAINING PROTEIN"/>
    <property type="match status" value="1"/>
</dbReference>
<name>A0A3G5A0T6_9VIRU</name>
<feature type="short sequence motif" description="GXGXXG" evidence="2">
    <location>
        <begin position="13"/>
        <end position="18"/>
    </location>
</feature>
<protein>
    <submittedName>
        <fullName evidence="5">NTE family protein</fullName>
    </submittedName>
</protein>
<keyword evidence="2" id="KW-0378">Hydrolase</keyword>
<dbReference type="GO" id="GO:0016042">
    <property type="term" value="P:lipid catabolic process"/>
    <property type="evidence" value="ECO:0007669"/>
    <property type="project" value="UniProtKB-UniRule"/>
</dbReference>
<feature type="transmembrane region" description="Helical" evidence="3">
    <location>
        <begin position="42"/>
        <end position="61"/>
    </location>
</feature>
<dbReference type="InterPro" id="IPR016035">
    <property type="entry name" value="Acyl_Trfase/lysoPLipase"/>
</dbReference>
<keyword evidence="1 2" id="KW-0443">Lipid metabolism</keyword>
<keyword evidence="2" id="KW-0442">Lipid degradation</keyword>
<sequence>MSGLDVDTLIFGGGGIYGVAFLGALSELCAQNVLNLKNIRNYMGVSIGSIICVALAVGYTVPELMNFFSNKSINRMYTDGVSSVFKRLINLYYYNGFSQGIYLKNLYAELLGGAKVKSDCTLGELKEKLGEVNVYLVASNLESGCEKIFSTDVKHNTLDVKVVDAMFMSSCVPIVFSPKVFSGGNSGKVLFDNIVDGGITNAFPTNLLNEMDADVNKTFALAISENIKEKCSINSPFDYLFALATRLLQREWKVPSFRNIRGISIKIPNDKNIISRSDILFRNKEATAEDIENIFSVGVRSVSV</sequence>